<name>A0ACC3NBY8_9PEZI</name>
<evidence type="ECO:0000313" key="1">
    <source>
        <dbReference type="EMBL" id="KAK3714043.1"/>
    </source>
</evidence>
<protein>
    <submittedName>
        <fullName evidence="1">Uncharacterized protein</fullName>
    </submittedName>
</protein>
<reference evidence="1" key="1">
    <citation type="submission" date="2023-07" db="EMBL/GenBank/DDBJ databases">
        <title>Black Yeasts Isolated from many extreme environments.</title>
        <authorList>
            <person name="Coleine C."/>
            <person name="Stajich J.E."/>
            <person name="Selbmann L."/>
        </authorList>
    </citation>
    <scope>NUCLEOTIDE SEQUENCE</scope>
    <source>
        <strain evidence="1">CCFEE 5714</strain>
    </source>
</reference>
<dbReference type="Proteomes" id="UP001281147">
    <property type="component" value="Unassembled WGS sequence"/>
</dbReference>
<keyword evidence="2" id="KW-1185">Reference proteome</keyword>
<gene>
    <name evidence="1" type="ORF">LTR37_008072</name>
</gene>
<sequence length="343" mass="38355">MYSENSSRRSKVAGSVNNAWQKFSFGNRKANKALTGQRNAFGALETIADTASETSRSPKLYAPSPITSTSIAPTNSKNCSPNSATLTTLAKGPTTLSFAPPQQIAGINAQDWTKVKSKKVKPAPVQPVSQLKTSSYYNKGIGRSAATFMQSTNWRARDPEVDEASRMTCNFGPRTIDGVLHADQTAGAILWHPDVRRCPNPNDVPSGWKAYQENGVWWMWKGRYWLVVESDKAHVWEAPVFTNNDKGLSRVDQERRREYMSVRPKHIDPQHFKNQSPTNEVLSIEYMKYRDAQLEGKLVRTTMVVHCTEVRKRPINHSPLRLVGALSAASADALRAKSYRFVK</sequence>
<organism evidence="1 2">
    <name type="scientific">Vermiconidia calcicola</name>
    <dbReference type="NCBI Taxonomy" id="1690605"/>
    <lineage>
        <taxon>Eukaryota</taxon>
        <taxon>Fungi</taxon>
        <taxon>Dikarya</taxon>
        <taxon>Ascomycota</taxon>
        <taxon>Pezizomycotina</taxon>
        <taxon>Dothideomycetes</taxon>
        <taxon>Dothideomycetidae</taxon>
        <taxon>Mycosphaerellales</taxon>
        <taxon>Extremaceae</taxon>
        <taxon>Vermiconidia</taxon>
    </lineage>
</organism>
<evidence type="ECO:0000313" key="2">
    <source>
        <dbReference type="Proteomes" id="UP001281147"/>
    </source>
</evidence>
<proteinExistence type="predicted"/>
<comment type="caution">
    <text evidence="1">The sequence shown here is derived from an EMBL/GenBank/DDBJ whole genome shotgun (WGS) entry which is preliminary data.</text>
</comment>
<dbReference type="EMBL" id="JAUTXU010000058">
    <property type="protein sequence ID" value="KAK3714043.1"/>
    <property type="molecule type" value="Genomic_DNA"/>
</dbReference>
<accession>A0ACC3NBY8</accession>